<dbReference type="Pfam" id="PF13428">
    <property type="entry name" value="TPR_14"/>
    <property type="match status" value="1"/>
</dbReference>
<accession>A0A518EYS2</accession>
<dbReference type="OrthoDB" id="9793831at2"/>
<dbReference type="EMBL" id="CP036434">
    <property type="protein sequence ID" value="QDV09235.1"/>
    <property type="molecule type" value="Genomic_DNA"/>
</dbReference>
<dbReference type="SUPFAM" id="SSF48452">
    <property type="entry name" value="TPR-like"/>
    <property type="match status" value="1"/>
</dbReference>
<keyword evidence="1" id="KW-0802">TPR repeat</keyword>
<organism evidence="2 3">
    <name type="scientific">Saltatorellus ferox</name>
    <dbReference type="NCBI Taxonomy" id="2528018"/>
    <lineage>
        <taxon>Bacteria</taxon>
        <taxon>Pseudomonadati</taxon>
        <taxon>Planctomycetota</taxon>
        <taxon>Planctomycetia</taxon>
        <taxon>Planctomycetia incertae sedis</taxon>
        <taxon>Saltatorellus</taxon>
    </lineage>
</organism>
<dbReference type="Proteomes" id="UP000320390">
    <property type="component" value="Chromosome"/>
</dbReference>
<dbReference type="InterPro" id="IPR019734">
    <property type="entry name" value="TPR_rpt"/>
</dbReference>
<dbReference type="Gene3D" id="1.25.40.10">
    <property type="entry name" value="Tetratricopeptide repeat domain"/>
    <property type="match status" value="1"/>
</dbReference>
<name>A0A518EYS2_9BACT</name>
<dbReference type="AlphaFoldDB" id="A0A518EYS2"/>
<gene>
    <name evidence="2" type="ORF">Poly30_47920</name>
</gene>
<proteinExistence type="predicted"/>
<evidence type="ECO:0000256" key="1">
    <source>
        <dbReference type="PROSITE-ProRule" id="PRU00339"/>
    </source>
</evidence>
<feature type="repeat" description="TPR" evidence="1">
    <location>
        <begin position="261"/>
        <end position="294"/>
    </location>
</feature>
<dbReference type="PROSITE" id="PS50005">
    <property type="entry name" value="TPR"/>
    <property type="match status" value="1"/>
</dbReference>
<evidence type="ECO:0000313" key="3">
    <source>
        <dbReference type="Proteomes" id="UP000320390"/>
    </source>
</evidence>
<sequence length="305" mass="32616">MALHPLLTISSSVILSTAACWLVLDPGRSDGSGPAAIVAASDRGEGDLMSQLQVLEKRVEDLLESQAMGAVPVARVAAASPAGSSLSEDSVRDLVRGLVKEDALTGAEDGEIVWPGGHASAADTIRAILDGDVTGEDVAGLWEEAAANGQLHDLLAAMEAEMENVPESADKHFDRARAYYSAAQAMPSNGDGNWWVDSNEAYSSALKYDPQHWEARYQKARNMSFWPVAYGGQAEAVKHFERLADQQESGNVTAGNAANYPKTYVWLGNLYAQQGKTAQARAAWERGLAAFPGDGWLLERLNSLD</sequence>
<keyword evidence="3" id="KW-1185">Reference proteome</keyword>
<protein>
    <submittedName>
        <fullName evidence="2">Tetratricopeptide repeat protein</fullName>
    </submittedName>
</protein>
<evidence type="ECO:0000313" key="2">
    <source>
        <dbReference type="EMBL" id="QDV09235.1"/>
    </source>
</evidence>
<dbReference type="RefSeq" id="WP_145203266.1">
    <property type="nucleotide sequence ID" value="NZ_CP036434.1"/>
</dbReference>
<reference evidence="2 3" key="1">
    <citation type="submission" date="2019-02" db="EMBL/GenBank/DDBJ databases">
        <title>Deep-cultivation of Planctomycetes and their phenomic and genomic characterization uncovers novel biology.</title>
        <authorList>
            <person name="Wiegand S."/>
            <person name="Jogler M."/>
            <person name="Boedeker C."/>
            <person name="Pinto D."/>
            <person name="Vollmers J."/>
            <person name="Rivas-Marin E."/>
            <person name="Kohn T."/>
            <person name="Peeters S.H."/>
            <person name="Heuer A."/>
            <person name="Rast P."/>
            <person name="Oberbeckmann S."/>
            <person name="Bunk B."/>
            <person name="Jeske O."/>
            <person name="Meyerdierks A."/>
            <person name="Storesund J.E."/>
            <person name="Kallscheuer N."/>
            <person name="Luecker S."/>
            <person name="Lage O.M."/>
            <person name="Pohl T."/>
            <person name="Merkel B.J."/>
            <person name="Hornburger P."/>
            <person name="Mueller R.-W."/>
            <person name="Bruemmer F."/>
            <person name="Labrenz M."/>
            <person name="Spormann A.M."/>
            <person name="Op den Camp H."/>
            <person name="Overmann J."/>
            <person name="Amann R."/>
            <person name="Jetten M.S.M."/>
            <person name="Mascher T."/>
            <person name="Medema M.H."/>
            <person name="Devos D.P."/>
            <person name="Kaster A.-K."/>
            <person name="Ovreas L."/>
            <person name="Rohde M."/>
            <person name="Galperin M.Y."/>
            <person name="Jogler C."/>
        </authorList>
    </citation>
    <scope>NUCLEOTIDE SEQUENCE [LARGE SCALE GENOMIC DNA]</scope>
    <source>
        <strain evidence="2 3">Poly30</strain>
    </source>
</reference>
<dbReference type="InterPro" id="IPR011990">
    <property type="entry name" value="TPR-like_helical_dom_sf"/>
</dbReference>